<evidence type="ECO:0000313" key="2">
    <source>
        <dbReference type="Proteomes" id="UP000245212"/>
    </source>
</evidence>
<proteinExistence type="predicted"/>
<evidence type="ECO:0000313" key="1">
    <source>
        <dbReference type="EMBL" id="PWF25168.1"/>
    </source>
</evidence>
<reference evidence="2" key="1">
    <citation type="submission" date="2018-05" db="EMBL/GenBank/DDBJ databases">
        <authorList>
            <person name="Li Y."/>
        </authorList>
    </citation>
    <scope>NUCLEOTIDE SEQUENCE [LARGE SCALE GENOMIC DNA]</scope>
    <source>
        <strain evidence="2">3d-2-2</strain>
    </source>
</reference>
<evidence type="ECO:0008006" key="3">
    <source>
        <dbReference type="Google" id="ProtNLM"/>
    </source>
</evidence>
<gene>
    <name evidence="1" type="ORF">DD235_03150</name>
</gene>
<sequence>MALLLFRPRNRASRVVYDFARRQGSAASDGLAHQPGVFEENHMKKILGCCVLATVGVMPALSGAAPLSFLNKSIISRIPAADTPSLQATVGVVLNDMADGQPTEWTSSQSTRTRRTPVHIVLTPQQTVQTDSAGTCRLLDAKVSQANTDENWKYWFCKQADGSWKASHN</sequence>
<comment type="caution">
    <text evidence="1">The sequence shown here is derived from an EMBL/GenBank/DDBJ whole genome shotgun (WGS) entry which is preliminary data.</text>
</comment>
<name>A0A2V1K4K1_9BURK</name>
<dbReference type="AlphaFoldDB" id="A0A2V1K4K1"/>
<keyword evidence="2" id="KW-1185">Reference proteome</keyword>
<protein>
    <recommendedName>
        <fullName evidence="3">Surface antigen domain-containing protein</fullName>
    </recommendedName>
</protein>
<dbReference type="EMBL" id="QETA01000001">
    <property type="protein sequence ID" value="PWF25168.1"/>
    <property type="molecule type" value="Genomic_DNA"/>
</dbReference>
<dbReference type="Proteomes" id="UP000245212">
    <property type="component" value="Unassembled WGS sequence"/>
</dbReference>
<accession>A0A2V1K4K1</accession>
<organism evidence="1 2">
    <name type="scientific">Corticimicrobacter populi</name>
    <dbReference type="NCBI Taxonomy" id="2175229"/>
    <lineage>
        <taxon>Bacteria</taxon>
        <taxon>Pseudomonadati</taxon>
        <taxon>Pseudomonadota</taxon>
        <taxon>Betaproteobacteria</taxon>
        <taxon>Burkholderiales</taxon>
        <taxon>Alcaligenaceae</taxon>
        <taxon>Corticimicrobacter</taxon>
    </lineage>
</organism>